<accession>A0ABW9S9E4</accession>
<comment type="caution">
    <text evidence="9">The sequence shown here is derived from an EMBL/GenBank/DDBJ whole genome shotgun (WGS) entry which is preliminary data.</text>
</comment>
<name>A0ABW9S9E4_9BACT</name>
<gene>
    <name evidence="9" type="ORF">GMD82_07925</name>
</gene>
<keyword evidence="4" id="KW-0479">Metal-binding</keyword>
<evidence type="ECO:0000256" key="6">
    <source>
        <dbReference type="ARBA" id="ARBA00022840"/>
    </source>
</evidence>
<evidence type="ECO:0000313" key="9">
    <source>
        <dbReference type="EMBL" id="MTU39415.1"/>
    </source>
</evidence>
<dbReference type="RefSeq" id="WP_155143802.1">
    <property type="nucleotide sequence ID" value="NZ_DAWDVS010000010.1"/>
</dbReference>
<keyword evidence="7" id="KW-0460">Magnesium</keyword>
<keyword evidence="6" id="KW-0067">ATP-binding</keyword>
<evidence type="ECO:0000256" key="5">
    <source>
        <dbReference type="ARBA" id="ARBA00022741"/>
    </source>
</evidence>
<sequence length="98" mass="11597">MRTTEEYLSILRDKKEYLFRKYQISNLGLFGSVARHEQKVDSDIDIYYESSNMTLFTLCRLKSELEKLLGCSVDLFRKRESIAGTRMEKSIKKDLIYV</sequence>
<keyword evidence="5" id="KW-0547">Nucleotide-binding</keyword>
<evidence type="ECO:0000259" key="8">
    <source>
        <dbReference type="Pfam" id="PF18765"/>
    </source>
</evidence>
<dbReference type="Pfam" id="PF18765">
    <property type="entry name" value="Polbeta"/>
    <property type="match status" value="1"/>
</dbReference>
<dbReference type="Gene3D" id="3.30.460.10">
    <property type="entry name" value="Beta Polymerase, domain 2"/>
    <property type="match status" value="1"/>
</dbReference>
<dbReference type="InterPro" id="IPR041633">
    <property type="entry name" value="Polbeta"/>
</dbReference>
<evidence type="ECO:0000256" key="7">
    <source>
        <dbReference type="ARBA" id="ARBA00022842"/>
    </source>
</evidence>
<evidence type="ECO:0000256" key="2">
    <source>
        <dbReference type="ARBA" id="ARBA00022679"/>
    </source>
</evidence>
<reference evidence="9 10" key="1">
    <citation type="journal article" date="2019" name="Nat. Med.">
        <title>A library of human gut bacterial isolates paired with longitudinal multiomics data enables mechanistic microbiome research.</title>
        <authorList>
            <person name="Poyet M."/>
            <person name="Groussin M."/>
            <person name="Gibbons S.M."/>
            <person name="Avila-Pacheco J."/>
            <person name="Jiang X."/>
            <person name="Kearney S.M."/>
            <person name="Perrotta A.R."/>
            <person name="Berdy B."/>
            <person name="Zhao S."/>
            <person name="Lieberman T.D."/>
            <person name="Swanson P.K."/>
            <person name="Smith M."/>
            <person name="Roesemann S."/>
            <person name="Alexander J.E."/>
            <person name="Rich S.A."/>
            <person name="Livny J."/>
            <person name="Vlamakis H."/>
            <person name="Clish C."/>
            <person name="Bullock K."/>
            <person name="Deik A."/>
            <person name="Scott J."/>
            <person name="Pierce K.A."/>
            <person name="Xavier R.J."/>
            <person name="Alm E.J."/>
        </authorList>
    </citation>
    <scope>NUCLEOTIDE SEQUENCE [LARGE SCALE GENOMIC DNA]</scope>
    <source>
        <strain evidence="9 10">BIOML-A29</strain>
    </source>
</reference>
<evidence type="ECO:0000256" key="1">
    <source>
        <dbReference type="ARBA" id="ARBA00001946"/>
    </source>
</evidence>
<keyword evidence="10" id="KW-1185">Reference proteome</keyword>
<dbReference type="InterPro" id="IPR043519">
    <property type="entry name" value="NT_sf"/>
</dbReference>
<feature type="domain" description="Polymerase beta nucleotidyltransferase" evidence="8">
    <location>
        <begin position="16"/>
        <end position="91"/>
    </location>
</feature>
<comment type="cofactor">
    <cofactor evidence="1">
        <name>Mg(2+)</name>
        <dbReference type="ChEBI" id="CHEBI:18420"/>
    </cofactor>
</comment>
<dbReference type="InterPro" id="IPR052038">
    <property type="entry name" value="Type-VII_TA_antitoxin"/>
</dbReference>
<dbReference type="EMBL" id="WNCN01000008">
    <property type="protein sequence ID" value="MTU39415.1"/>
    <property type="molecule type" value="Genomic_DNA"/>
</dbReference>
<organism evidence="9 10">
    <name type="scientific">Parabacteroides merdae</name>
    <dbReference type="NCBI Taxonomy" id="46503"/>
    <lineage>
        <taxon>Bacteria</taxon>
        <taxon>Pseudomonadati</taxon>
        <taxon>Bacteroidota</taxon>
        <taxon>Bacteroidia</taxon>
        <taxon>Bacteroidales</taxon>
        <taxon>Tannerellaceae</taxon>
        <taxon>Parabacteroides</taxon>
    </lineage>
</organism>
<keyword evidence="2" id="KW-0808">Transferase</keyword>
<dbReference type="SUPFAM" id="SSF81301">
    <property type="entry name" value="Nucleotidyltransferase"/>
    <property type="match status" value="1"/>
</dbReference>
<keyword evidence="3" id="KW-0548">Nucleotidyltransferase</keyword>
<evidence type="ECO:0000256" key="4">
    <source>
        <dbReference type="ARBA" id="ARBA00022723"/>
    </source>
</evidence>
<protein>
    <submittedName>
        <fullName evidence="9">Toxin</fullName>
    </submittedName>
</protein>
<dbReference type="CDD" id="cd05403">
    <property type="entry name" value="NT_KNTase_like"/>
    <property type="match status" value="1"/>
</dbReference>
<evidence type="ECO:0000256" key="3">
    <source>
        <dbReference type="ARBA" id="ARBA00022695"/>
    </source>
</evidence>
<dbReference type="PANTHER" id="PTHR33571">
    <property type="entry name" value="SSL8005 PROTEIN"/>
    <property type="match status" value="1"/>
</dbReference>
<evidence type="ECO:0000313" key="10">
    <source>
        <dbReference type="Proteomes" id="UP000434916"/>
    </source>
</evidence>
<proteinExistence type="predicted"/>
<dbReference type="PANTHER" id="PTHR33571:SF14">
    <property type="entry name" value="PROTEIN ADENYLYLTRANSFERASE MJ0435-RELATED"/>
    <property type="match status" value="1"/>
</dbReference>
<dbReference type="Proteomes" id="UP000434916">
    <property type="component" value="Unassembled WGS sequence"/>
</dbReference>